<proteinExistence type="predicted"/>
<organism evidence="1 2">
    <name type="scientific">Streptomyces pactum</name>
    <dbReference type="NCBI Taxonomy" id="68249"/>
    <lineage>
        <taxon>Bacteria</taxon>
        <taxon>Bacillati</taxon>
        <taxon>Actinomycetota</taxon>
        <taxon>Actinomycetes</taxon>
        <taxon>Kitasatosporales</taxon>
        <taxon>Streptomycetaceae</taxon>
        <taxon>Streptomyces</taxon>
    </lineage>
</organism>
<dbReference type="RefSeq" id="WP_197987159.1">
    <property type="nucleotide sequence ID" value="NZ_JACYXC010000001.1"/>
</dbReference>
<sequence length="78" mass="8232">MGGVLAEPVDVLGEARRDAAHVDQVSQETAEGLCRVYAGDPQTLADALVAAAEGEKDQETGQLRRDDATVVALRRPTT</sequence>
<protein>
    <recommendedName>
        <fullName evidence="3">PPM-type phosphatase domain-containing protein</fullName>
    </recommendedName>
</protein>
<accession>A0ABS0NDP5</accession>
<evidence type="ECO:0000313" key="2">
    <source>
        <dbReference type="Proteomes" id="UP000807371"/>
    </source>
</evidence>
<dbReference type="EMBL" id="JACYXC010000001">
    <property type="protein sequence ID" value="MBH5333321.1"/>
    <property type="molecule type" value="Genomic_DNA"/>
</dbReference>
<gene>
    <name evidence="1" type="ORF">IHE55_00285</name>
</gene>
<dbReference type="Proteomes" id="UP000807371">
    <property type="component" value="Unassembled WGS sequence"/>
</dbReference>
<keyword evidence="2" id="KW-1185">Reference proteome</keyword>
<evidence type="ECO:0000313" key="1">
    <source>
        <dbReference type="EMBL" id="MBH5333321.1"/>
    </source>
</evidence>
<name>A0ABS0NDP5_9ACTN</name>
<comment type="caution">
    <text evidence="1">The sequence shown here is derived from an EMBL/GenBank/DDBJ whole genome shotgun (WGS) entry which is preliminary data.</text>
</comment>
<evidence type="ECO:0008006" key="3">
    <source>
        <dbReference type="Google" id="ProtNLM"/>
    </source>
</evidence>
<reference evidence="1 2" key="1">
    <citation type="submission" date="2020-09" db="EMBL/GenBank/DDBJ databases">
        <title>Biosynthesis of the nuclear factor of activated T cells inhibitor NFAT-133 and its congeners in Streptomyces pactum.</title>
        <authorList>
            <person name="Zhou W."/>
            <person name="Posri P."/>
            <person name="Abugrain M.E."/>
            <person name="Weisberg A.J."/>
            <person name="Chang J.H."/>
            <person name="Mahmud T."/>
        </authorList>
    </citation>
    <scope>NUCLEOTIDE SEQUENCE [LARGE SCALE GENOMIC DNA]</scope>
    <source>
        <strain evidence="1 2">ATCC 27456</strain>
    </source>
</reference>